<feature type="chain" id="PRO_5015519822" description="Serine aminopeptidase S33 domain-containing protein" evidence="1">
    <location>
        <begin position="36"/>
        <end position="355"/>
    </location>
</feature>
<dbReference type="EMBL" id="LFYT02000024">
    <property type="protein sequence ID" value="PVE41755.1"/>
    <property type="molecule type" value="Genomic_DNA"/>
</dbReference>
<evidence type="ECO:0000313" key="3">
    <source>
        <dbReference type="EMBL" id="PVE41755.1"/>
    </source>
</evidence>
<evidence type="ECO:0000313" key="4">
    <source>
        <dbReference type="Proteomes" id="UP000037507"/>
    </source>
</evidence>
<feature type="domain" description="Serine aminopeptidase S33" evidence="2">
    <location>
        <begin position="77"/>
        <end position="317"/>
    </location>
</feature>
<dbReference type="Gene3D" id="3.40.50.1820">
    <property type="entry name" value="alpha/beta hydrolase"/>
    <property type="match status" value="1"/>
</dbReference>
<protein>
    <recommendedName>
        <fullName evidence="2">Serine aminopeptidase S33 domain-containing protein</fullName>
    </recommendedName>
</protein>
<dbReference type="AlphaFoldDB" id="A0A2T7UAM7"/>
<dbReference type="OrthoDB" id="9806902at2"/>
<keyword evidence="4" id="KW-1185">Reference proteome</keyword>
<reference evidence="3" key="1">
    <citation type="submission" date="2017-04" db="EMBL/GenBank/DDBJ databases">
        <title>Unexpected and diverse lifestyles within the genus Limnohabitans.</title>
        <authorList>
            <person name="Kasalicky V."/>
            <person name="Mehrshad M."/>
            <person name="Andrei S.-A."/>
            <person name="Salcher M."/>
            <person name="Kratochvilova H."/>
            <person name="Simek K."/>
            <person name="Ghai R."/>
        </authorList>
    </citation>
    <scope>NUCLEOTIDE SEQUENCE [LARGE SCALE GENOMIC DNA]</scope>
    <source>
        <strain evidence="3">II-D5</strain>
    </source>
</reference>
<evidence type="ECO:0000259" key="2">
    <source>
        <dbReference type="Pfam" id="PF12146"/>
    </source>
</evidence>
<dbReference type="Proteomes" id="UP000037507">
    <property type="component" value="Unassembled WGS sequence"/>
</dbReference>
<dbReference type="InterPro" id="IPR022742">
    <property type="entry name" value="Hydrolase_4"/>
</dbReference>
<sequence length="355" mass="38451">MTQQQHHPHSSPRQITLRGLACACLVLLASCSTPAPLNPAPAMPDKITTAKPVPASVTTFSSPSGPPLAARVWASTQPQHIVLGVHGFNDYSKAFAPLAQHLVAELQATVYAYDQRGFGGNPQPGIWPGSPTLLADLRHIASQLRQRHPGLPLTVVGESMGGAVVWVAASEAPGLAADQIILKAPAVWGAQSMPWYQRLSLYTMNLLVPDMSFTGRGLPSLGIRPTDDPEVSRDLSRDPLFIKATRVGSLAGVTELMGRAQSQRVLPPQRTLVLYGLRDRIIPPQPVCDWLTHLNTAVTKPGATDVVVYPDGWHLLTRQLRTREPLQDMARWLQNIPLPHQQSTAQAQQTVCGRG</sequence>
<name>A0A2T7UAM7_9BURK</name>
<keyword evidence="1" id="KW-0732">Signal</keyword>
<dbReference type="PRINTS" id="PR00111">
    <property type="entry name" value="ABHYDROLASE"/>
</dbReference>
<dbReference type="InterPro" id="IPR029058">
    <property type="entry name" value="AB_hydrolase_fold"/>
</dbReference>
<dbReference type="STRING" id="1293045.H663_15215"/>
<proteinExistence type="predicted"/>
<dbReference type="InterPro" id="IPR000073">
    <property type="entry name" value="AB_hydrolase_1"/>
</dbReference>
<feature type="signal peptide" evidence="1">
    <location>
        <begin position="1"/>
        <end position="35"/>
    </location>
</feature>
<gene>
    <name evidence="3" type="ORF">H663_015595</name>
</gene>
<dbReference type="PANTHER" id="PTHR11614">
    <property type="entry name" value="PHOSPHOLIPASE-RELATED"/>
    <property type="match status" value="1"/>
</dbReference>
<dbReference type="Pfam" id="PF12146">
    <property type="entry name" value="Hydrolase_4"/>
    <property type="match status" value="1"/>
</dbReference>
<organism evidence="3 4">
    <name type="scientific">Limnohabitans planktonicus II-D5</name>
    <dbReference type="NCBI Taxonomy" id="1293045"/>
    <lineage>
        <taxon>Bacteria</taxon>
        <taxon>Pseudomonadati</taxon>
        <taxon>Pseudomonadota</taxon>
        <taxon>Betaproteobacteria</taxon>
        <taxon>Burkholderiales</taxon>
        <taxon>Comamonadaceae</taxon>
        <taxon>Limnohabitans</taxon>
    </lineage>
</organism>
<comment type="caution">
    <text evidence="3">The sequence shown here is derived from an EMBL/GenBank/DDBJ whole genome shotgun (WGS) entry which is preliminary data.</text>
</comment>
<dbReference type="SUPFAM" id="SSF53474">
    <property type="entry name" value="alpha/beta-Hydrolases"/>
    <property type="match status" value="1"/>
</dbReference>
<evidence type="ECO:0000256" key="1">
    <source>
        <dbReference type="SAM" id="SignalP"/>
    </source>
</evidence>
<accession>A0A2T7UAM7</accession>
<dbReference type="InterPro" id="IPR051044">
    <property type="entry name" value="MAG_DAG_Lipase"/>
</dbReference>